<dbReference type="Proteomes" id="UP001053296">
    <property type="component" value="Chromosome"/>
</dbReference>
<accession>A0ABN6EMX3</accession>
<name>A0ABN6EMX3_9BACT</name>
<evidence type="ECO:0000313" key="1">
    <source>
        <dbReference type="EMBL" id="BCS87473.1"/>
    </source>
</evidence>
<protein>
    <submittedName>
        <fullName evidence="1">Uncharacterized protein</fullName>
    </submittedName>
</protein>
<keyword evidence="2" id="KW-1185">Reference proteome</keyword>
<evidence type="ECO:0000313" key="2">
    <source>
        <dbReference type="Proteomes" id="UP001053296"/>
    </source>
</evidence>
<sequence length="140" mass="15325">MQGSHGLDGFLVPFDTVETAKKTDNDVVGSIAEFVAYPVSASLVKMETGSVYATVNEPEPMAWCTHFFQKIVCHTAVRDYHGIGYTGMQPAVDGVATGRALVSPSPDELEVETEKFEYAPQKEPFTPVTIDNVRTVRPEE</sequence>
<proteinExistence type="predicted"/>
<organism evidence="1 2">
    <name type="scientific">Pseudodesulfovibrio sediminis</name>
    <dbReference type="NCBI Taxonomy" id="2810563"/>
    <lineage>
        <taxon>Bacteria</taxon>
        <taxon>Pseudomonadati</taxon>
        <taxon>Thermodesulfobacteriota</taxon>
        <taxon>Desulfovibrionia</taxon>
        <taxon>Desulfovibrionales</taxon>
        <taxon>Desulfovibrionaceae</taxon>
    </lineage>
</organism>
<dbReference type="EMBL" id="AP024485">
    <property type="protein sequence ID" value="BCS87473.1"/>
    <property type="molecule type" value="Genomic_DNA"/>
</dbReference>
<gene>
    <name evidence="1" type="ORF">PSDVSF_07150</name>
</gene>
<reference evidence="1" key="1">
    <citation type="journal article" date="2022" name="Arch. Microbiol.">
        <title>Pseudodesulfovibrio sediminis sp. nov., a mesophilic and neutrophilic sulfate-reducing bacterium isolated from sediment of a brackish lake.</title>
        <authorList>
            <person name="Takahashi A."/>
            <person name="Kojima H."/>
            <person name="Watanabe M."/>
            <person name="Fukui M."/>
        </authorList>
    </citation>
    <scope>NUCLEOTIDE SEQUENCE</scope>
    <source>
        <strain evidence="1">SF6</strain>
    </source>
</reference>